<evidence type="ECO:0000256" key="1">
    <source>
        <dbReference type="ARBA" id="ARBA00004651"/>
    </source>
</evidence>
<evidence type="ECO:0000256" key="3">
    <source>
        <dbReference type="ARBA" id="ARBA00022692"/>
    </source>
</evidence>
<comment type="subcellular location">
    <subcellularLocation>
        <location evidence="1">Cell membrane</location>
        <topology evidence="1">Multi-pass membrane protein</topology>
    </subcellularLocation>
</comment>
<evidence type="ECO:0000256" key="5">
    <source>
        <dbReference type="ARBA" id="ARBA00023136"/>
    </source>
</evidence>
<comment type="caution">
    <text evidence="8">The sequence shown here is derived from an EMBL/GenBank/DDBJ whole genome shotgun (WGS) entry which is preliminary data.</text>
</comment>
<dbReference type="OrthoDB" id="1121311at2"/>
<keyword evidence="9" id="KW-1185">Reference proteome</keyword>
<accession>A0A0J6FSI2</accession>
<dbReference type="PANTHER" id="PTHR40077">
    <property type="entry name" value="MEMBRANE PROTEIN-RELATED"/>
    <property type="match status" value="1"/>
</dbReference>
<feature type="transmembrane region" description="Helical" evidence="6">
    <location>
        <begin position="69"/>
        <end position="88"/>
    </location>
</feature>
<proteinExistence type="predicted"/>
<evidence type="ECO:0000259" key="7">
    <source>
        <dbReference type="Pfam" id="PF12823"/>
    </source>
</evidence>
<name>A0A0J6FSI2_9BACL</name>
<reference evidence="8" key="1">
    <citation type="submission" date="2015-06" db="EMBL/GenBank/DDBJ databases">
        <authorList>
            <person name="Liu B."/>
            <person name="Wang J."/>
            <person name="Zhu Y."/>
            <person name="Liu G."/>
            <person name="Chen Q."/>
            <person name="Zheng C."/>
            <person name="Che J."/>
            <person name="Ge C."/>
            <person name="Shi H."/>
            <person name="Pan Z."/>
            <person name="Liu X."/>
        </authorList>
    </citation>
    <scope>NUCLEOTIDE SEQUENCE [LARGE SCALE GENOMIC DNA]</scope>
    <source>
        <strain evidence="8">DSM 16346</strain>
    </source>
</reference>
<dbReference type="RefSeq" id="WP_048312196.1">
    <property type="nucleotide sequence ID" value="NZ_CP119526.1"/>
</dbReference>
<dbReference type="Proteomes" id="UP000035996">
    <property type="component" value="Unassembled WGS sequence"/>
</dbReference>
<dbReference type="STRING" id="157733.AB986_15675"/>
<protein>
    <submittedName>
        <fullName evidence="8">Membrane protein</fullName>
    </submittedName>
</protein>
<organism evidence="8 9">
    <name type="scientific">Guptibacillus hwajinpoensis</name>
    <dbReference type="NCBI Taxonomy" id="208199"/>
    <lineage>
        <taxon>Bacteria</taxon>
        <taxon>Bacillati</taxon>
        <taxon>Bacillota</taxon>
        <taxon>Bacilli</taxon>
        <taxon>Bacillales</taxon>
        <taxon>Guptibacillaceae</taxon>
        <taxon>Guptibacillus</taxon>
    </lineage>
</organism>
<evidence type="ECO:0000313" key="8">
    <source>
        <dbReference type="EMBL" id="KMM37297.1"/>
    </source>
</evidence>
<dbReference type="GO" id="GO:0005886">
    <property type="term" value="C:plasma membrane"/>
    <property type="evidence" value="ECO:0007669"/>
    <property type="project" value="UniProtKB-SubCell"/>
</dbReference>
<dbReference type="PANTHER" id="PTHR40077:SF1">
    <property type="entry name" value="MEMBRANE PROTEIN"/>
    <property type="match status" value="1"/>
</dbReference>
<dbReference type="PATRIC" id="fig|157733.3.peg.1215"/>
<dbReference type="EMBL" id="LELK01000004">
    <property type="protein sequence ID" value="KMM37297.1"/>
    <property type="molecule type" value="Genomic_DNA"/>
</dbReference>
<evidence type="ECO:0000256" key="2">
    <source>
        <dbReference type="ARBA" id="ARBA00022475"/>
    </source>
</evidence>
<evidence type="ECO:0000256" key="4">
    <source>
        <dbReference type="ARBA" id="ARBA00022989"/>
    </source>
</evidence>
<keyword evidence="5 6" id="KW-0472">Membrane</keyword>
<dbReference type="AlphaFoldDB" id="A0A0J6FSI2"/>
<keyword evidence="2" id="KW-1003">Cell membrane</keyword>
<feature type="transmembrane region" description="Helical" evidence="6">
    <location>
        <begin position="12"/>
        <end position="32"/>
    </location>
</feature>
<keyword evidence="4 6" id="KW-1133">Transmembrane helix</keyword>
<feature type="domain" description="DUF3817" evidence="7">
    <location>
        <begin position="6"/>
        <end position="93"/>
    </location>
</feature>
<sequence length="98" mass="10784">MFNQPLKLFRGIGYAEGISFLLLLGIAMPLKYFMGMPMAVTIVGALHGGLFVLYLAVILYVTIVKRWSFLKAILAVISSVIPFGPFIFDARLVKSSEA</sequence>
<evidence type="ECO:0000313" key="9">
    <source>
        <dbReference type="Proteomes" id="UP000035996"/>
    </source>
</evidence>
<keyword evidence="3 6" id="KW-0812">Transmembrane</keyword>
<dbReference type="NCBIfam" id="TIGR03954">
    <property type="entry name" value="integ_memb_HG"/>
    <property type="match status" value="1"/>
</dbReference>
<feature type="transmembrane region" description="Helical" evidence="6">
    <location>
        <begin position="38"/>
        <end position="62"/>
    </location>
</feature>
<gene>
    <name evidence="8" type="ORF">AB986_15675</name>
</gene>
<dbReference type="InterPro" id="IPR023845">
    <property type="entry name" value="DUF3817_TM"/>
</dbReference>
<evidence type="ECO:0000256" key="6">
    <source>
        <dbReference type="SAM" id="Phobius"/>
    </source>
</evidence>
<dbReference type="Pfam" id="PF12823">
    <property type="entry name" value="DUF3817"/>
    <property type="match status" value="1"/>
</dbReference>